<dbReference type="Gene3D" id="3.30.450.180">
    <property type="match status" value="1"/>
</dbReference>
<organism evidence="3 4">
    <name type="scientific">Prauserella halophila</name>
    <dbReference type="NCBI Taxonomy" id="185641"/>
    <lineage>
        <taxon>Bacteria</taxon>
        <taxon>Bacillati</taxon>
        <taxon>Actinomycetota</taxon>
        <taxon>Actinomycetes</taxon>
        <taxon>Pseudonocardiales</taxon>
        <taxon>Pseudonocardiaceae</taxon>
        <taxon>Prauserella</taxon>
    </lineage>
</organism>
<feature type="region of interest" description="Disordered" evidence="1">
    <location>
        <begin position="23"/>
        <end position="44"/>
    </location>
</feature>
<dbReference type="SMART" id="SM00530">
    <property type="entry name" value="HTH_XRE"/>
    <property type="match status" value="1"/>
</dbReference>
<evidence type="ECO:0000259" key="2">
    <source>
        <dbReference type="PROSITE" id="PS50943"/>
    </source>
</evidence>
<dbReference type="EMBL" id="BAAALN010000003">
    <property type="protein sequence ID" value="GAA1229021.1"/>
    <property type="molecule type" value="Genomic_DNA"/>
</dbReference>
<dbReference type="RefSeq" id="WP_253862716.1">
    <property type="nucleotide sequence ID" value="NZ_BAAALN010000003.1"/>
</dbReference>
<protein>
    <submittedName>
        <fullName evidence="3">Helix-turn-helix transcriptional regulator</fullName>
    </submittedName>
</protein>
<reference evidence="3 4" key="1">
    <citation type="journal article" date="2019" name="Int. J. Syst. Evol. Microbiol.">
        <title>The Global Catalogue of Microorganisms (GCM) 10K type strain sequencing project: providing services to taxonomists for standard genome sequencing and annotation.</title>
        <authorList>
            <consortium name="The Broad Institute Genomics Platform"/>
            <consortium name="The Broad Institute Genome Sequencing Center for Infectious Disease"/>
            <person name="Wu L."/>
            <person name="Ma J."/>
        </authorList>
    </citation>
    <scope>NUCLEOTIDE SEQUENCE [LARGE SCALE GENOMIC DNA]</scope>
    <source>
        <strain evidence="3 4">JCM 13023</strain>
    </source>
</reference>
<dbReference type="InterPro" id="IPR001387">
    <property type="entry name" value="Cro/C1-type_HTH"/>
</dbReference>
<dbReference type="Proteomes" id="UP001500653">
    <property type="component" value="Unassembled WGS sequence"/>
</dbReference>
<gene>
    <name evidence="3" type="ORF">GCM10009676_09360</name>
</gene>
<feature type="domain" description="HTH cro/C1-type" evidence="2">
    <location>
        <begin position="49"/>
        <end position="91"/>
    </location>
</feature>
<dbReference type="Pfam" id="PF17765">
    <property type="entry name" value="MLTR_LBD"/>
    <property type="match status" value="1"/>
</dbReference>
<dbReference type="PROSITE" id="PS50943">
    <property type="entry name" value="HTH_CROC1"/>
    <property type="match status" value="1"/>
</dbReference>
<dbReference type="Pfam" id="PF13560">
    <property type="entry name" value="HTH_31"/>
    <property type="match status" value="1"/>
</dbReference>
<keyword evidence="4" id="KW-1185">Reference proteome</keyword>
<comment type="caution">
    <text evidence="3">The sequence shown here is derived from an EMBL/GenBank/DDBJ whole genome shotgun (WGS) entry which is preliminary data.</text>
</comment>
<dbReference type="Gene3D" id="1.10.260.40">
    <property type="entry name" value="lambda repressor-like DNA-binding domains"/>
    <property type="match status" value="1"/>
</dbReference>
<evidence type="ECO:0000313" key="4">
    <source>
        <dbReference type="Proteomes" id="UP001500653"/>
    </source>
</evidence>
<evidence type="ECO:0000256" key="1">
    <source>
        <dbReference type="SAM" id="MobiDB-lite"/>
    </source>
</evidence>
<dbReference type="SUPFAM" id="SSF47413">
    <property type="entry name" value="lambda repressor-like DNA-binding domains"/>
    <property type="match status" value="1"/>
</dbReference>
<proteinExistence type="predicted"/>
<name>A0ABN1W0S1_9PSEU</name>
<dbReference type="CDD" id="cd00093">
    <property type="entry name" value="HTH_XRE"/>
    <property type="match status" value="1"/>
</dbReference>
<dbReference type="PANTHER" id="PTHR35010">
    <property type="entry name" value="BLL4672 PROTEIN-RELATED"/>
    <property type="match status" value="1"/>
</dbReference>
<accession>A0ABN1W0S1</accession>
<dbReference type="PANTHER" id="PTHR35010:SF2">
    <property type="entry name" value="BLL4672 PROTEIN"/>
    <property type="match status" value="1"/>
</dbReference>
<sequence>MTGAEPNDAEPNDNALGTFLRARRESVPPETLGLPHGPRRRTPGLRRGELAQLAGVSVEYLTRLERGADRNPSPHVLASLADALGLAADEHVHLLRLVKSGDGPCTAQRPTLRPAVYALLDAVAGTPAVVLSRAGDVLARSEAFGELCPADVDNLPRFVFTDPRARQALPDWDETADEWCVRLRAAADLGDGPARAVAADLAAAAPDTFAARYARATRIPSWTGTERWATSGAARSWRYEALGIPETDELRLTVYLPE</sequence>
<dbReference type="InterPro" id="IPR041413">
    <property type="entry name" value="MLTR_LBD"/>
</dbReference>
<evidence type="ECO:0000313" key="3">
    <source>
        <dbReference type="EMBL" id="GAA1229021.1"/>
    </source>
</evidence>
<dbReference type="InterPro" id="IPR010982">
    <property type="entry name" value="Lambda_DNA-bd_dom_sf"/>
</dbReference>